<comment type="caution">
    <text evidence="1">The sequence shown here is derived from an EMBL/GenBank/DDBJ whole genome shotgun (WGS) entry which is preliminary data.</text>
</comment>
<evidence type="ECO:0000313" key="1">
    <source>
        <dbReference type="EMBL" id="KAI4316747.1"/>
    </source>
</evidence>
<reference evidence="1 2" key="1">
    <citation type="journal article" date="2022" name="DNA Res.">
        <title>Chromosomal-level genome assembly of the orchid tree Bauhinia variegata (Leguminosae; Cercidoideae) supports the allotetraploid origin hypothesis of Bauhinia.</title>
        <authorList>
            <person name="Zhong Y."/>
            <person name="Chen Y."/>
            <person name="Zheng D."/>
            <person name="Pang J."/>
            <person name="Liu Y."/>
            <person name="Luo S."/>
            <person name="Meng S."/>
            <person name="Qian L."/>
            <person name="Wei D."/>
            <person name="Dai S."/>
            <person name="Zhou R."/>
        </authorList>
    </citation>
    <scope>NUCLEOTIDE SEQUENCE [LARGE SCALE GENOMIC DNA]</scope>
    <source>
        <strain evidence="1">BV-YZ2020</strain>
    </source>
</reference>
<proteinExistence type="predicted"/>
<keyword evidence="2" id="KW-1185">Reference proteome</keyword>
<dbReference type="Proteomes" id="UP000828941">
    <property type="component" value="Chromosome 10"/>
</dbReference>
<gene>
    <name evidence="1" type="ORF">L6164_024695</name>
</gene>
<accession>A0ACB9LYB6</accession>
<organism evidence="1 2">
    <name type="scientific">Bauhinia variegata</name>
    <name type="common">Purple orchid tree</name>
    <name type="synonym">Phanera variegata</name>
    <dbReference type="NCBI Taxonomy" id="167791"/>
    <lineage>
        <taxon>Eukaryota</taxon>
        <taxon>Viridiplantae</taxon>
        <taxon>Streptophyta</taxon>
        <taxon>Embryophyta</taxon>
        <taxon>Tracheophyta</taxon>
        <taxon>Spermatophyta</taxon>
        <taxon>Magnoliopsida</taxon>
        <taxon>eudicotyledons</taxon>
        <taxon>Gunneridae</taxon>
        <taxon>Pentapetalae</taxon>
        <taxon>rosids</taxon>
        <taxon>fabids</taxon>
        <taxon>Fabales</taxon>
        <taxon>Fabaceae</taxon>
        <taxon>Cercidoideae</taxon>
        <taxon>Cercideae</taxon>
        <taxon>Bauhiniinae</taxon>
        <taxon>Bauhinia</taxon>
    </lineage>
</organism>
<protein>
    <submittedName>
        <fullName evidence="1">Uncharacterized protein</fullName>
    </submittedName>
</protein>
<sequence>MSIPRKSSSPLPSMPSLVSGIQQTEGDSNADNFVHNMGQSLQQRRLTRQRKLRHLSPHDVGLHFTDTEPSSLPATPQSSRKSMSPGGSDHWSSSAVPQPLPLPESPLTRRPESTTPNTGQAQIVSTPVEHPGSAFGRKDHAVGNTKSSSNYGRSSSGPANEKAKYNLRVKIPAASFSPGCTTPRRKIIDLFPSFPASNADNSNGDPGGHSSHIDSENICNLSLPVSAKSAPSSVLSSPVNSPRRSSNIDFFDPSIMVPPEFQDNHVGHSLKVSLAKAPHSPDHTPLRSLGSHSPYVNPKIRESPQHHKFFSRVWPENNHVDAHPLPLPPGATLPVPSFSQQQYQSSATHHSGEYSLTNKGKWQKGQLIGRGTFGSVYHATNLETGASCAMKEVDIIPDDPKSAECIKQLEQEVKILRQLNHPNIVQYYGSDIVGDHLYIYMEYVHPGSINKFVREHFGAMTESVVRNFTRHILSGLAYLHSTSTIHRDIKGANLLVDSSGIVKLADFGMAKILTVQSYDLSLKGSPYWMAPELMMATIKKDTNPSLAFAVDIWSLGCTIIEMLTGRPPWSEFEGPQAMFKVLHKTPPIPETLSSEGKDFLQQCFLRNPAERPSAAKLLDHAFVRNLHDLDQGVLVRPQRHLRIDMGDNSRSPTDSDKQNRDVNVTLIPSSMGTRFMSKLQRLIGDTSHQSIANTAITSSHSSEPEVNIRRSTLTTRTLNSMSVPNSRNIPLTVVRMITHL</sequence>
<name>A0ACB9LYB6_BAUVA</name>
<dbReference type="EMBL" id="CM039435">
    <property type="protein sequence ID" value="KAI4316747.1"/>
    <property type="molecule type" value="Genomic_DNA"/>
</dbReference>
<evidence type="ECO:0000313" key="2">
    <source>
        <dbReference type="Proteomes" id="UP000828941"/>
    </source>
</evidence>